<feature type="chain" id="PRO_5017366865" evidence="2">
    <location>
        <begin position="26"/>
        <end position="320"/>
    </location>
</feature>
<evidence type="ECO:0000313" key="5">
    <source>
        <dbReference type="Proteomes" id="UP000266482"/>
    </source>
</evidence>
<dbReference type="Proteomes" id="UP000266482">
    <property type="component" value="Unassembled WGS sequence"/>
</dbReference>
<organism evidence="4 5">
    <name type="scientific">Paenibacillus nanensis</name>
    <dbReference type="NCBI Taxonomy" id="393251"/>
    <lineage>
        <taxon>Bacteria</taxon>
        <taxon>Bacillati</taxon>
        <taxon>Bacillota</taxon>
        <taxon>Bacilli</taxon>
        <taxon>Bacillales</taxon>
        <taxon>Paenibacillaceae</taxon>
        <taxon>Paenibacillus</taxon>
    </lineage>
</organism>
<dbReference type="AlphaFoldDB" id="A0A3A1VG29"/>
<sequence length="320" mass="35272">MKKKSLLTLALAVIMIFTLGQSVFAFSDVKNDPNKDKINSLEEKGIISGDHGRFNPNGKLTYAAGISMIVKGLDLNIDHVRFIKMPLASDNHPNLKDDAWYSQAFVIADFYGLDIPKDVKANDKMTKEQFAHHLFKAMIAKGDYAFIEIFMLINDEKDVNPAYMDSIQKLLITKIASLDRNNNFYPTKAITRGAAAAWLHDAIKFVEETPQVEPQPEQPAFDQVLSVEAVTPAINKVTVTAQMPNPGYGLRIASIQFVDNQAVIYTEAVNPDPDKMYPQVITEVKVSTYVDSAFKPVLPEVGGGSSGSDASVSSEKKIAQ</sequence>
<keyword evidence="5" id="KW-1185">Reference proteome</keyword>
<feature type="domain" description="SLH" evidence="3">
    <location>
        <begin position="21"/>
        <end position="83"/>
    </location>
</feature>
<evidence type="ECO:0000313" key="4">
    <source>
        <dbReference type="EMBL" id="RIX59274.1"/>
    </source>
</evidence>
<evidence type="ECO:0000256" key="2">
    <source>
        <dbReference type="SAM" id="SignalP"/>
    </source>
</evidence>
<evidence type="ECO:0000259" key="3">
    <source>
        <dbReference type="PROSITE" id="PS51272"/>
    </source>
</evidence>
<feature type="signal peptide" evidence="2">
    <location>
        <begin position="1"/>
        <end position="25"/>
    </location>
</feature>
<dbReference type="InterPro" id="IPR001119">
    <property type="entry name" value="SLH_dom"/>
</dbReference>
<accession>A0A3A1VG29</accession>
<dbReference type="RefSeq" id="WP_119598106.1">
    <property type="nucleotide sequence ID" value="NZ_QXQA01000002.1"/>
</dbReference>
<comment type="caution">
    <text evidence="4">The sequence shown here is derived from an EMBL/GenBank/DDBJ whole genome shotgun (WGS) entry which is preliminary data.</text>
</comment>
<feature type="domain" description="SLH" evidence="3">
    <location>
        <begin position="150"/>
        <end position="213"/>
    </location>
</feature>
<feature type="region of interest" description="Disordered" evidence="1">
    <location>
        <begin position="300"/>
        <end position="320"/>
    </location>
</feature>
<dbReference type="PROSITE" id="PS51272">
    <property type="entry name" value="SLH"/>
    <property type="match status" value="2"/>
</dbReference>
<keyword evidence="2" id="KW-0732">Signal</keyword>
<dbReference type="OrthoDB" id="1738667at2"/>
<evidence type="ECO:0000256" key="1">
    <source>
        <dbReference type="SAM" id="MobiDB-lite"/>
    </source>
</evidence>
<reference evidence="4 5" key="1">
    <citation type="submission" date="2018-09" db="EMBL/GenBank/DDBJ databases">
        <title>Paenibacillus aracenensis nov. sp. isolated from a cave in southern Spain.</title>
        <authorList>
            <person name="Jurado V."/>
            <person name="Gutierrez-Patricio S."/>
            <person name="Gonzalez-Pimentel J.L."/>
            <person name="Miller A.Z."/>
            <person name="Laiz L."/>
            <person name="Saiz-Jimenez C."/>
        </authorList>
    </citation>
    <scope>NUCLEOTIDE SEQUENCE [LARGE SCALE GENOMIC DNA]</scope>
    <source>
        <strain evidence="4 5">DSM 22867</strain>
    </source>
</reference>
<gene>
    <name evidence="4" type="ORF">D3P08_03715</name>
</gene>
<proteinExistence type="predicted"/>
<dbReference type="EMBL" id="QXQA01000002">
    <property type="protein sequence ID" value="RIX59274.1"/>
    <property type="molecule type" value="Genomic_DNA"/>
</dbReference>
<name>A0A3A1VG29_9BACL</name>
<dbReference type="Pfam" id="PF00395">
    <property type="entry name" value="SLH"/>
    <property type="match status" value="2"/>
</dbReference>
<protein>
    <submittedName>
        <fullName evidence="4">S-layer homology domain-containing protein</fullName>
    </submittedName>
</protein>